<evidence type="ECO:0000256" key="2">
    <source>
        <dbReference type="ARBA" id="ARBA00022448"/>
    </source>
</evidence>
<name>W0RS14_9BACT</name>
<keyword evidence="9 10" id="KW-0998">Cell outer membrane</keyword>
<evidence type="ECO:0000256" key="3">
    <source>
        <dbReference type="ARBA" id="ARBA00022452"/>
    </source>
</evidence>
<dbReference type="PROSITE" id="PS52016">
    <property type="entry name" value="TONB_DEPENDENT_REC_3"/>
    <property type="match status" value="1"/>
</dbReference>
<dbReference type="InParanoid" id="W0RS14"/>
<feature type="domain" description="TonB-dependent receptor-like beta-barrel" evidence="13">
    <location>
        <begin position="466"/>
        <end position="804"/>
    </location>
</feature>
<feature type="signal peptide" evidence="12">
    <location>
        <begin position="1"/>
        <end position="31"/>
    </location>
</feature>
<dbReference type="NCBIfam" id="TIGR04056">
    <property type="entry name" value="OMP_RagA_SusC"/>
    <property type="match status" value="1"/>
</dbReference>
<dbReference type="Pfam" id="PF13715">
    <property type="entry name" value="CarbopepD_reg_2"/>
    <property type="match status" value="1"/>
</dbReference>
<dbReference type="Proteomes" id="UP000019151">
    <property type="component" value="Plasmid 1"/>
</dbReference>
<dbReference type="GO" id="GO:0009279">
    <property type="term" value="C:cell outer membrane"/>
    <property type="evidence" value="ECO:0007669"/>
    <property type="project" value="UniProtKB-SubCell"/>
</dbReference>
<evidence type="ECO:0000256" key="12">
    <source>
        <dbReference type="SAM" id="SignalP"/>
    </source>
</evidence>
<evidence type="ECO:0000256" key="10">
    <source>
        <dbReference type="PROSITE-ProRule" id="PRU01360"/>
    </source>
</evidence>
<dbReference type="HOGENOM" id="CLU_004317_2_1_0"/>
<comment type="similarity">
    <text evidence="10 11">Belongs to the TonB-dependent receptor family.</text>
</comment>
<keyword evidence="6 11" id="KW-0798">TonB box</keyword>
<evidence type="ECO:0000256" key="9">
    <source>
        <dbReference type="ARBA" id="ARBA00023237"/>
    </source>
</evidence>
<dbReference type="InterPro" id="IPR000531">
    <property type="entry name" value="Beta-barrel_TonB"/>
</dbReference>
<dbReference type="GO" id="GO:0044718">
    <property type="term" value="P:siderophore transmembrane transport"/>
    <property type="evidence" value="ECO:0007669"/>
    <property type="project" value="TreeGrafter"/>
</dbReference>
<dbReference type="SUPFAM" id="SSF56935">
    <property type="entry name" value="Porins"/>
    <property type="match status" value="1"/>
</dbReference>
<evidence type="ECO:0000256" key="6">
    <source>
        <dbReference type="ARBA" id="ARBA00023077"/>
    </source>
</evidence>
<sequence length="1105" mass="118080">MIRESVRRSFRPAAAVAAVALTVASARVVSAQQPAPRGSGSAIEGTVRDVASGRPLANAQVLIVNSTLGAATNENGTYRIANVPVGPAVQVRVRLIGYGAQSKTVAVTLGQTARADFDLQQSALQLDQVVVTGTGAAVETKKLGNTVATINTEDLKSAPIQNPSELLAARTPGVQVLPSGGTTGSGARIRIRGNASLSQSNNPVIYIDGVRADNGGSSAGGASNSSRLEDIDPSSIERVEVLKGAAAATLYGTEASNGVIQIFTKKGSQGPARWTVDLSRSAITYPDRVAPNAGFARNQAKADTLGRIFGLTLQPFQPFEYNVTKQLWETGFNNTASASVSGGAEKVNYFVSGRYEYEDGPFTSNKIANPTDVKADLAQDLLKRNQATVSLNVLPTDKITIGFQTHYTVFRLDGIQGQNSIYSPYAESMYAKPDSASCNGPDGKHSLDYIGGVARCQLTGNPFGNSTFTSLRESVQQQAYQDGTHYTGSLSARWAPQEKLNLAATVGLDNTDVRAVSYYPFGNNVDLISTQAPLGTRSVNDLRTQNVTVDTKGNWTSRLGSAFESQLTLGAQGYMVTQKSENGSGRDFPGPGLAVTGAGATQSSSEGYIRVVNAGYFAQEQLGFHNWIFGTVGARYDYNSAFGESAGGVLYPKLSVSVVPSDRGGWNWTTLSSLRLRAAIGKSGRQPGAFDKFTTYAPLNASTGSGLVPDNLGNPDLKPEVTTEIEGGFEAGLFSNRAQLSATYWTRTLKDALISKQFPVSGGFSSRQLTNIGRLDAHGIELALNGFVVNRANFAVDLFANGSYLSQKVVSLGGAPPIKVQGSYVRIRGFIKEGYTPGALFGVKIFQPCSSYRNPATDAKGGCYQAGETPYDQNRDGKPDTEAQLRAVLANPINPTNLVLLRADDDGNKLFDDHYQGKPFPDWQGAFGGNVRLGKAWRLANVFEYKAGHYTISDLTDSFRNASPTLGRNRIEAARVEATLLNPASTADERFAAAQQWLGLVALSPYDGYNQNKPGDFVRWREVSLTYTTPHAFASKIGARELSLVAAARNLVLWTRYPGTDPEVNYNGTSNSLSSAQTDNNFYEASDVFGLPIPRRFTFSARLAF</sequence>
<evidence type="ECO:0000313" key="15">
    <source>
        <dbReference type="EMBL" id="AHG92383.1"/>
    </source>
</evidence>
<dbReference type="GO" id="GO:0015344">
    <property type="term" value="F:siderophore uptake transmembrane transporter activity"/>
    <property type="evidence" value="ECO:0007669"/>
    <property type="project" value="TreeGrafter"/>
</dbReference>
<geneLocation type="plasmid" evidence="15 16">
    <name>1</name>
</geneLocation>
<dbReference type="Pfam" id="PF07715">
    <property type="entry name" value="Plug"/>
    <property type="match status" value="1"/>
</dbReference>
<comment type="subcellular location">
    <subcellularLocation>
        <location evidence="1 10">Cell outer membrane</location>
        <topology evidence="1 10">Multi-pass membrane protein</topology>
    </subcellularLocation>
</comment>
<dbReference type="InterPro" id="IPR037066">
    <property type="entry name" value="Plug_dom_sf"/>
</dbReference>
<keyword evidence="5 12" id="KW-0732">Signal</keyword>
<accession>W0RS14</accession>
<dbReference type="PATRIC" id="fig|861299.3.peg.4901"/>
<dbReference type="KEGG" id="gba:J421_4848"/>
<protein>
    <submittedName>
        <fullName evidence="15">TonB-dependent outer membrane protein, SusC/RagA</fullName>
    </submittedName>
</protein>
<keyword evidence="2 10" id="KW-0813">Transport</keyword>
<dbReference type="SUPFAM" id="SSF49464">
    <property type="entry name" value="Carboxypeptidase regulatory domain-like"/>
    <property type="match status" value="1"/>
</dbReference>
<evidence type="ECO:0000256" key="4">
    <source>
        <dbReference type="ARBA" id="ARBA00022692"/>
    </source>
</evidence>
<dbReference type="Gene3D" id="2.40.170.20">
    <property type="entry name" value="TonB-dependent receptor, beta-barrel domain"/>
    <property type="match status" value="1"/>
</dbReference>
<evidence type="ECO:0000256" key="11">
    <source>
        <dbReference type="RuleBase" id="RU003357"/>
    </source>
</evidence>
<gene>
    <name evidence="15" type="ORF">J421_4848</name>
</gene>
<dbReference type="OrthoDB" id="9768177at2"/>
<keyword evidence="16" id="KW-1185">Reference proteome</keyword>
<keyword evidence="7 10" id="KW-0472">Membrane</keyword>
<dbReference type="Gene3D" id="2.60.40.1120">
    <property type="entry name" value="Carboxypeptidase-like, regulatory domain"/>
    <property type="match status" value="1"/>
</dbReference>
<evidence type="ECO:0000256" key="7">
    <source>
        <dbReference type="ARBA" id="ARBA00023136"/>
    </source>
</evidence>
<keyword evidence="3 10" id="KW-1134">Transmembrane beta strand</keyword>
<evidence type="ECO:0000256" key="5">
    <source>
        <dbReference type="ARBA" id="ARBA00022729"/>
    </source>
</evidence>
<keyword evidence="15" id="KW-0614">Plasmid</keyword>
<reference evidence="15 16" key="1">
    <citation type="journal article" date="2014" name="Genome Announc.">
        <title>Genome Sequence and Methylome of Soil Bacterium Gemmatirosa kalamazoonensis KBS708T, a Member of the Rarely Cultivated Gemmatimonadetes Phylum.</title>
        <authorList>
            <person name="Debruyn J.M."/>
            <person name="Radosevich M."/>
            <person name="Wommack K.E."/>
            <person name="Polson S.W."/>
            <person name="Hauser L.J."/>
            <person name="Fawaz M.N."/>
            <person name="Korlach J."/>
            <person name="Tsai Y.C."/>
        </authorList>
    </citation>
    <scope>NUCLEOTIDE SEQUENCE [LARGE SCALE GENOMIC DNA]</scope>
    <source>
        <strain evidence="15 16">KBS708</strain>
        <plasmid evidence="16">Plasmid 1</plasmid>
    </source>
</reference>
<dbReference type="Gene3D" id="2.170.130.10">
    <property type="entry name" value="TonB-dependent receptor, plug domain"/>
    <property type="match status" value="1"/>
</dbReference>
<organism evidence="15 16">
    <name type="scientific">Gemmatirosa kalamazoonensis</name>
    <dbReference type="NCBI Taxonomy" id="861299"/>
    <lineage>
        <taxon>Bacteria</taxon>
        <taxon>Pseudomonadati</taxon>
        <taxon>Gemmatimonadota</taxon>
        <taxon>Gemmatimonadia</taxon>
        <taxon>Gemmatimonadales</taxon>
        <taxon>Gemmatimonadaceae</taxon>
        <taxon>Gemmatirosa</taxon>
    </lineage>
</organism>
<dbReference type="InterPro" id="IPR012910">
    <property type="entry name" value="Plug_dom"/>
</dbReference>
<dbReference type="EMBL" id="CP007129">
    <property type="protein sequence ID" value="AHG92383.1"/>
    <property type="molecule type" value="Genomic_DNA"/>
</dbReference>
<feature type="domain" description="TonB-dependent receptor plug" evidence="14">
    <location>
        <begin position="142"/>
        <end position="259"/>
    </location>
</feature>
<dbReference type="InterPro" id="IPR008969">
    <property type="entry name" value="CarboxyPept-like_regulatory"/>
</dbReference>
<evidence type="ECO:0000259" key="13">
    <source>
        <dbReference type="Pfam" id="PF00593"/>
    </source>
</evidence>
<dbReference type="PANTHER" id="PTHR30069">
    <property type="entry name" value="TONB-DEPENDENT OUTER MEMBRANE RECEPTOR"/>
    <property type="match status" value="1"/>
</dbReference>
<dbReference type="PANTHER" id="PTHR30069:SF29">
    <property type="entry name" value="HEMOGLOBIN AND HEMOGLOBIN-HAPTOGLOBIN-BINDING PROTEIN 1-RELATED"/>
    <property type="match status" value="1"/>
</dbReference>
<evidence type="ECO:0000256" key="8">
    <source>
        <dbReference type="ARBA" id="ARBA00023170"/>
    </source>
</evidence>
<evidence type="ECO:0000313" key="16">
    <source>
        <dbReference type="Proteomes" id="UP000019151"/>
    </source>
</evidence>
<keyword evidence="4 10" id="KW-0812">Transmembrane</keyword>
<dbReference type="RefSeq" id="WP_104023246.1">
    <property type="nucleotide sequence ID" value="NZ_CP007129.1"/>
</dbReference>
<dbReference type="Pfam" id="PF00593">
    <property type="entry name" value="TonB_dep_Rec_b-barrel"/>
    <property type="match status" value="1"/>
</dbReference>
<keyword evidence="8" id="KW-0675">Receptor</keyword>
<feature type="chain" id="PRO_5004794521" evidence="12">
    <location>
        <begin position="32"/>
        <end position="1105"/>
    </location>
</feature>
<proteinExistence type="inferred from homology"/>
<dbReference type="InterPro" id="IPR039426">
    <property type="entry name" value="TonB-dep_rcpt-like"/>
</dbReference>
<evidence type="ECO:0000259" key="14">
    <source>
        <dbReference type="Pfam" id="PF07715"/>
    </source>
</evidence>
<evidence type="ECO:0000256" key="1">
    <source>
        <dbReference type="ARBA" id="ARBA00004571"/>
    </source>
</evidence>
<dbReference type="InterPro" id="IPR036942">
    <property type="entry name" value="Beta-barrel_TonB_sf"/>
</dbReference>
<dbReference type="AlphaFoldDB" id="W0RS14"/>
<dbReference type="InterPro" id="IPR023996">
    <property type="entry name" value="TonB-dep_OMP_SusC/RagA"/>
</dbReference>